<evidence type="ECO:0000313" key="4">
    <source>
        <dbReference type="Proteomes" id="UP000219338"/>
    </source>
</evidence>
<organism evidence="3 4">
    <name type="scientific">Armillaria ostoyae</name>
    <name type="common">Armillaria root rot fungus</name>
    <dbReference type="NCBI Taxonomy" id="47428"/>
    <lineage>
        <taxon>Eukaryota</taxon>
        <taxon>Fungi</taxon>
        <taxon>Dikarya</taxon>
        <taxon>Basidiomycota</taxon>
        <taxon>Agaricomycotina</taxon>
        <taxon>Agaricomycetes</taxon>
        <taxon>Agaricomycetidae</taxon>
        <taxon>Agaricales</taxon>
        <taxon>Marasmiineae</taxon>
        <taxon>Physalacriaceae</taxon>
        <taxon>Armillaria</taxon>
    </lineage>
</organism>
<keyword evidence="4" id="KW-1185">Reference proteome</keyword>
<dbReference type="Pfam" id="PF24674">
    <property type="entry name" value="MACPF_SNTX"/>
    <property type="match status" value="1"/>
</dbReference>
<accession>A0A284R4D4</accession>
<dbReference type="InterPro" id="IPR056072">
    <property type="entry name" value="SNTX_MACPF/CDC-like_dom"/>
</dbReference>
<dbReference type="InterPro" id="IPR003409">
    <property type="entry name" value="MORN"/>
</dbReference>
<gene>
    <name evidence="3" type="ORF">ARMOST_06929</name>
</gene>
<dbReference type="SMART" id="SM00698">
    <property type="entry name" value="MORN"/>
    <property type="match status" value="2"/>
</dbReference>
<dbReference type="PANTHER" id="PTHR31594:SF14">
    <property type="entry name" value="FIBRONECTIN TYPE-III DOMAIN-CONTAINING PROTEIN"/>
    <property type="match status" value="1"/>
</dbReference>
<dbReference type="OMA" id="RVENWRY"/>
<dbReference type="EMBL" id="FUEG01000004">
    <property type="protein sequence ID" value="SJL03572.1"/>
    <property type="molecule type" value="Genomic_DNA"/>
</dbReference>
<evidence type="ECO:0000256" key="1">
    <source>
        <dbReference type="ARBA" id="ARBA00022737"/>
    </source>
</evidence>
<dbReference type="Gene3D" id="2.20.110.10">
    <property type="entry name" value="Histone H3 K4-specific methyltransferase SET7/9 N-terminal domain"/>
    <property type="match status" value="1"/>
</dbReference>
<dbReference type="AlphaFoldDB" id="A0A284R4D4"/>
<dbReference type="Pfam" id="PF02493">
    <property type="entry name" value="MORN"/>
    <property type="match status" value="2"/>
</dbReference>
<dbReference type="OrthoDB" id="8954335at2759"/>
<feature type="domain" description="SNTX MACPF/CDC-like" evidence="2">
    <location>
        <begin position="69"/>
        <end position="224"/>
    </location>
</feature>
<dbReference type="InterPro" id="IPR052090">
    <property type="entry name" value="Cytolytic_pore-forming_toxin"/>
</dbReference>
<dbReference type="SUPFAM" id="SSF82185">
    <property type="entry name" value="Histone H3 K4-specific methyltransferase SET7/9 N-terminal domain"/>
    <property type="match status" value="1"/>
</dbReference>
<reference evidence="4" key="1">
    <citation type="journal article" date="2017" name="Nat. Ecol. Evol.">
        <title>Genome expansion and lineage-specific genetic innovations in the forest pathogenic fungi Armillaria.</title>
        <authorList>
            <person name="Sipos G."/>
            <person name="Prasanna A.N."/>
            <person name="Walter M.C."/>
            <person name="O'Connor E."/>
            <person name="Balint B."/>
            <person name="Krizsan K."/>
            <person name="Kiss B."/>
            <person name="Hess J."/>
            <person name="Varga T."/>
            <person name="Slot J."/>
            <person name="Riley R."/>
            <person name="Boka B."/>
            <person name="Rigling D."/>
            <person name="Barry K."/>
            <person name="Lee J."/>
            <person name="Mihaltcheva S."/>
            <person name="LaButti K."/>
            <person name="Lipzen A."/>
            <person name="Waldron R."/>
            <person name="Moloney N.M."/>
            <person name="Sperisen C."/>
            <person name="Kredics L."/>
            <person name="Vagvoelgyi C."/>
            <person name="Patrignani A."/>
            <person name="Fitzpatrick D."/>
            <person name="Nagy I."/>
            <person name="Doyle S."/>
            <person name="Anderson J.B."/>
            <person name="Grigoriev I.V."/>
            <person name="Gueldener U."/>
            <person name="Muensterkoetter M."/>
            <person name="Nagy L.G."/>
        </authorList>
    </citation>
    <scope>NUCLEOTIDE SEQUENCE [LARGE SCALE GENOMIC DNA]</scope>
    <source>
        <strain evidence="4">C18/9</strain>
    </source>
</reference>
<dbReference type="STRING" id="47428.A0A284R4D4"/>
<protein>
    <recommendedName>
        <fullName evidence="2">SNTX MACPF/CDC-like domain-containing protein</fullName>
    </recommendedName>
</protein>
<evidence type="ECO:0000259" key="2">
    <source>
        <dbReference type="Pfam" id="PF24674"/>
    </source>
</evidence>
<keyword evidence="1" id="KW-0677">Repeat</keyword>
<evidence type="ECO:0000313" key="3">
    <source>
        <dbReference type="EMBL" id="SJL03572.1"/>
    </source>
</evidence>
<proteinExistence type="predicted"/>
<name>A0A284R4D4_ARMOS</name>
<dbReference type="Proteomes" id="UP000219338">
    <property type="component" value="Unassembled WGS sequence"/>
</dbReference>
<sequence>MSSKRVQQHLASQILIGRHGCKSIEIDQVCVAISIADCPSIRQSYFCSLAIALIYDVMGDKSCEFITTQALSRSCVLGQLYDARSNNILPGFRLFHEKDIVPTKVDVRKSAIDYKEIRNTRDRAHSLNISASLEVSILGGSITIGGMGSYLNSTSETSESTTVACVAQYLTRTESLDVNSLRQLQAMTQTELAKLRATHVVVSIAYGGSVVGSLTQKSDSSTSTTDIKGKFTLEIFKGMGKMFGASGSAELSLEGKEKLNSYNLDVNLVADFSMADEDVPTTAPEMLAVFKKSGKLVGDGVPIEITLTPLSIFQDGIPTFRELAEADLLEITELYDRVVMLGNNRTWLAAEADNKRDLFPTFLANCRLRNLEVSRLVQKARGELREYLEAYRAAHVDVKKPSEFRDQVEKSFTDEIELWDQDLAAWRDLVQRLRAAQMHCFPLVSINDLSTRMNRSDKGYIAAILIPELVSFANLLNTYRVLADDIRTWRTTLDKRATQYNQTSPAFEKTDFVSVYADSQLDTALLQLDDCTKSLAKALEAARRNSEPVFLTYGLSADNLAQLEWSILNEDGWGIIVNRVENWRYIGGVHKGLPHGSGVVTYADKTKYSGAWINGKRDGRGELLNTEGSVQESGVYVNNLLAPDGVLVIITVYKNSVPVQHGEAALRASDSVRAHVDKIGKVMGWKIGQKYRLYVQSGASSPVNSSVRVNGSMIDPEEDPEVSFSSWSLDTHNKNVVKAHVV</sequence>
<dbReference type="PANTHER" id="PTHR31594">
    <property type="entry name" value="AIG1-TYPE G DOMAIN-CONTAINING PROTEIN"/>
    <property type="match status" value="1"/>
</dbReference>